<dbReference type="Pfam" id="PF26035">
    <property type="entry name" value="DUF8010"/>
    <property type="match status" value="1"/>
</dbReference>
<evidence type="ECO:0000259" key="3">
    <source>
        <dbReference type="Pfam" id="PF26572"/>
    </source>
</evidence>
<dbReference type="RefSeq" id="WP_141633838.1">
    <property type="nucleotide sequence ID" value="NZ_VIGB01000003.1"/>
</dbReference>
<dbReference type="Pfam" id="PF26572">
    <property type="entry name" value="DUF8185"/>
    <property type="match status" value="1"/>
</dbReference>
<feature type="domain" description="DUF8010" evidence="2">
    <location>
        <begin position="5"/>
        <end position="130"/>
    </location>
</feature>
<evidence type="ECO:0000256" key="1">
    <source>
        <dbReference type="SAM" id="MobiDB-lite"/>
    </source>
</evidence>
<name>A0A540W2C2_9ACTN</name>
<evidence type="ECO:0000259" key="2">
    <source>
        <dbReference type="Pfam" id="PF26035"/>
    </source>
</evidence>
<feature type="domain" description="DUF8185" evidence="3">
    <location>
        <begin position="133"/>
        <end position="239"/>
    </location>
</feature>
<feature type="region of interest" description="Disordered" evidence="1">
    <location>
        <begin position="42"/>
        <end position="63"/>
    </location>
</feature>
<dbReference type="EMBL" id="VIGB01000003">
    <property type="protein sequence ID" value="TQF03166.1"/>
    <property type="molecule type" value="Genomic_DNA"/>
</dbReference>
<keyword evidence="5" id="KW-1185">Reference proteome</keyword>
<gene>
    <name evidence="4" type="ORF">E6W39_14075</name>
</gene>
<dbReference type="OrthoDB" id="4801220at2"/>
<reference evidence="4 5" key="1">
    <citation type="submission" date="2019-06" db="EMBL/GenBank/DDBJ databases">
        <title>Description of Kitasatospora acidophila sp. nov. isolated from pine grove soil, and reclassification of Streptomyces novaecaesareae to Kitasatospora novaeceasareae comb. nov.</title>
        <authorList>
            <person name="Kim M.J."/>
        </authorList>
    </citation>
    <scope>NUCLEOTIDE SEQUENCE [LARGE SCALE GENOMIC DNA]</scope>
    <source>
        <strain evidence="4 5">MMS16-CNU292</strain>
    </source>
</reference>
<organism evidence="4 5">
    <name type="scientific">Kitasatospora acidiphila</name>
    <dbReference type="NCBI Taxonomy" id="2567942"/>
    <lineage>
        <taxon>Bacteria</taxon>
        <taxon>Bacillati</taxon>
        <taxon>Actinomycetota</taxon>
        <taxon>Actinomycetes</taxon>
        <taxon>Kitasatosporales</taxon>
        <taxon>Streptomycetaceae</taxon>
        <taxon>Kitasatospora</taxon>
    </lineage>
</organism>
<comment type="caution">
    <text evidence="4">The sequence shown here is derived from an EMBL/GenBank/DDBJ whole genome shotgun (WGS) entry which is preliminary data.</text>
</comment>
<dbReference type="AlphaFoldDB" id="A0A540W2C2"/>
<sequence length="250" mass="25919">MIGTAALAFADPREAADLGAFLTRLLRFDRAAAVRLLAVPGPRPAESAQSAESEQPGAPGGAVEDGGVLAVYGRLPLGGTGVLALRTARLTGPAPAADATVSAGQLLEAVDEERGALVVPPPVTGPAWAGMLPPRTGWQLLGSTEVDLVMPQLMESVREFKERTAEVPEHHRSRAVLDQIADDIWSRPLAALPELPLRVAHAAYRIGFLHPGAALTAHRAKGWLRLTAPHGTVALRTAGPGAGLGLTPLG</sequence>
<evidence type="ECO:0000313" key="4">
    <source>
        <dbReference type="EMBL" id="TQF03166.1"/>
    </source>
</evidence>
<dbReference type="InterPro" id="IPR058323">
    <property type="entry name" value="DUF8010"/>
</dbReference>
<evidence type="ECO:0000313" key="5">
    <source>
        <dbReference type="Proteomes" id="UP000319103"/>
    </source>
</evidence>
<dbReference type="InterPro" id="IPR058498">
    <property type="entry name" value="DUF8185"/>
</dbReference>
<dbReference type="Proteomes" id="UP000319103">
    <property type="component" value="Unassembled WGS sequence"/>
</dbReference>
<accession>A0A540W2C2</accession>
<proteinExistence type="predicted"/>
<protein>
    <submittedName>
        <fullName evidence="4">Uncharacterized protein</fullName>
    </submittedName>
</protein>